<evidence type="ECO:0000313" key="3">
    <source>
        <dbReference type="Proteomes" id="UP000236664"/>
    </source>
</evidence>
<reference evidence="2 3" key="1">
    <citation type="submission" date="2017-06" db="EMBL/GenBank/DDBJ databases">
        <title>Genome of Fusarium nygamai isolate CS10214.</title>
        <authorList>
            <person name="Gardiner D.M."/>
            <person name="Obanor F."/>
            <person name="Kazan K."/>
        </authorList>
    </citation>
    <scope>NUCLEOTIDE SEQUENCE [LARGE SCALE GENOMIC DNA]</scope>
    <source>
        <strain evidence="2 3">CS10214</strain>
    </source>
</reference>
<comment type="caution">
    <text evidence="2">The sequence shown here is derived from an EMBL/GenBank/DDBJ whole genome shotgun (WGS) entry which is preliminary data.</text>
</comment>
<dbReference type="Proteomes" id="UP000236664">
    <property type="component" value="Unassembled WGS sequence"/>
</dbReference>
<dbReference type="AlphaFoldDB" id="A0A2K0US78"/>
<evidence type="ECO:0000313" key="2">
    <source>
        <dbReference type="EMBL" id="PNP60616.1"/>
    </source>
</evidence>
<gene>
    <name evidence="2" type="ORF">FNYG_14655</name>
</gene>
<feature type="signal peptide" evidence="1">
    <location>
        <begin position="1"/>
        <end position="20"/>
    </location>
</feature>
<feature type="chain" id="PRO_5014370529" evidence="1">
    <location>
        <begin position="21"/>
        <end position="147"/>
    </location>
</feature>
<protein>
    <submittedName>
        <fullName evidence="2">Uncharacterized protein</fullName>
    </submittedName>
</protein>
<keyword evidence="3" id="KW-1185">Reference proteome</keyword>
<keyword evidence="1" id="KW-0732">Signal</keyword>
<proteinExistence type="predicted"/>
<evidence type="ECO:0000256" key="1">
    <source>
        <dbReference type="SAM" id="SignalP"/>
    </source>
</evidence>
<name>A0A2K0US78_GIBNY</name>
<organism evidence="2 3">
    <name type="scientific">Gibberella nygamai</name>
    <name type="common">Bean root rot disease fungus</name>
    <name type="synonym">Fusarium nygamai</name>
    <dbReference type="NCBI Taxonomy" id="42673"/>
    <lineage>
        <taxon>Eukaryota</taxon>
        <taxon>Fungi</taxon>
        <taxon>Dikarya</taxon>
        <taxon>Ascomycota</taxon>
        <taxon>Pezizomycotina</taxon>
        <taxon>Sordariomycetes</taxon>
        <taxon>Hypocreomycetidae</taxon>
        <taxon>Hypocreales</taxon>
        <taxon>Nectriaceae</taxon>
        <taxon>Fusarium</taxon>
        <taxon>Fusarium fujikuroi species complex</taxon>
    </lineage>
</organism>
<sequence length="147" mass="15890">MKFFSAGVFSILGATSAVSAWQVGLYTAESKCDDTSDKPIRWLTSQLPPNTDCLNLDQIYTPAARTTCVEVEPGLESPCDREFVARSILVVPGARCEIYSALSCGDGSKIISDPKGNPRAREDAECSVFKSFAPIKSIKCSSVNEWA</sequence>
<dbReference type="EMBL" id="MTQA01000378">
    <property type="protein sequence ID" value="PNP60616.1"/>
    <property type="molecule type" value="Genomic_DNA"/>
</dbReference>
<accession>A0A2K0US78</accession>